<dbReference type="GO" id="GO:0003677">
    <property type="term" value="F:DNA binding"/>
    <property type="evidence" value="ECO:0007669"/>
    <property type="project" value="UniProtKB-KW"/>
</dbReference>
<evidence type="ECO:0000313" key="6">
    <source>
        <dbReference type="EMBL" id="MCP1337029.1"/>
    </source>
</evidence>
<dbReference type="InterPro" id="IPR036388">
    <property type="entry name" value="WH-like_DNA-bd_sf"/>
</dbReference>
<evidence type="ECO:0000259" key="5">
    <source>
        <dbReference type="PROSITE" id="PS50931"/>
    </source>
</evidence>
<comment type="similarity">
    <text evidence="1">Belongs to the LysR transcriptional regulatory family.</text>
</comment>
<evidence type="ECO:0000256" key="1">
    <source>
        <dbReference type="ARBA" id="ARBA00009437"/>
    </source>
</evidence>
<dbReference type="Pfam" id="PF03466">
    <property type="entry name" value="LysR_substrate"/>
    <property type="match status" value="1"/>
</dbReference>
<dbReference type="PANTHER" id="PTHR30419">
    <property type="entry name" value="HTH-TYPE TRANSCRIPTIONAL REGULATOR YBHD"/>
    <property type="match status" value="1"/>
</dbReference>
<dbReference type="PROSITE" id="PS50931">
    <property type="entry name" value="HTH_LYSR"/>
    <property type="match status" value="1"/>
</dbReference>
<proteinExistence type="inferred from homology"/>
<gene>
    <name evidence="6" type="ORF">NJQ99_11455</name>
</gene>
<keyword evidence="4" id="KW-0804">Transcription</keyword>
<keyword evidence="2" id="KW-0805">Transcription regulation</keyword>
<dbReference type="Gene3D" id="3.40.190.290">
    <property type="match status" value="1"/>
</dbReference>
<dbReference type="SUPFAM" id="SSF46785">
    <property type="entry name" value="Winged helix' DNA-binding domain"/>
    <property type="match status" value="1"/>
</dbReference>
<dbReference type="InterPro" id="IPR050950">
    <property type="entry name" value="HTH-type_LysR_regulators"/>
</dbReference>
<name>A0A9J6PCH9_9PROT</name>
<dbReference type="Pfam" id="PF00126">
    <property type="entry name" value="HTH_1"/>
    <property type="match status" value="1"/>
</dbReference>
<dbReference type="GO" id="GO:0003700">
    <property type="term" value="F:DNA-binding transcription factor activity"/>
    <property type="evidence" value="ECO:0007669"/>
    <property type="project" value="InterPro"/>
</dbReference>
<dbReference type="Gene3D" id="1.10.10.10">
    <property type="entry name" value="Winged helix-like DNA-binding domain superfamily/Winged helix DNA-binding domain"/>
    <property type="match status" value="1"/>
</dbReference>
<dbReference type="Proteomes" id="UP001055804">
    <property type="component" value="Unassembled WGS sequence"/>
</dbReference>
<dbReference type="InterPro" id="IPR000847">
    <property type="entry name" value="LysR_HTH_N"/>
</dbReference>
<protein>
    <submittedName>
        <fullName evidence="6">LysR family transcriptional regulator</fullName>
    </submittedName>
</protein>
<sequence length="306" mass="33737">MALTAAQGLIDSRRLFYFYHVARAGRFKTAEALLGVAQSAMSRQIQALEADLGAQLLERTGHGVRLTEPGEIVFRHAEEILGKMLQAKGEIRAAAQNIAENVSIAGPPTFMYSYMPEIINRFRRDFPHCSVSLVEAGTGSIYPYLSSGEVDIAIVIQIPNSTKLEFEQLFAEDMYLMAAPGDPVAGEGVARRERIHALDHILPASLHGSKEIIKKYFEAGGFSINCRFHIDSLSLTRILLCQGGVCSILPRAACRTELEEGKLLALPLDPPLQRTLYLARVRDRELTPETQAFMRLIADVVAEKGV</sequence>
<dbReference type="InterPro" id="IPR036390">
    <property type="entry name" value="WH_DNA-bd_sf"/>
</dbReference>
<dbReference type="EMBL" id="JAMZFT010000002">
    <property type="protein sequence ID" value="MCP1337029.1"/>
    <property type="molecule type" value="Genomic_DNA"/>
</dbReference>
<dbReference type="PRINTS" id="PR00039">
    <property type="entry name" value="HTHLYSR"/>
</dbReference>
<dbReference type="PANTHER" id="PTHR30419:SF8">
    <property type="entry name" value="NITROGEN ASSIMILATION TRANSCRIPTIONAL ACTIVATOR-RELATED"/>
    <property type="match status" value="1"/>
</dbReference>
<dbReference type="AlphaFoldDB" id="A0A9J6PCH9"/>
<dbReference type="SUPFAM" id="SSF53850">
    <property type="entry name" value="Periplasmic binding protein-like II"/>
    <property type="match status" value="1"/>
</dbReference>
<dbReference type="InterPro" id="IPR005119">
    <property type="entry name" value="LysR_subst-bd"/>
</dbReference>
<keyword evidence="3" id="KW-0238">DNA-binding</keyword>
<keyword evidence="7" id="KW-1185">Reference proteome</keyword>
<evidence type="ECO:0000256" key="4">
    <source>
        <dbReference type="ARBA" id="ARBA00023163"/>
    </source>
</evidence>
<feature type="domain" description="HTH lysR-type" evidence="5">
    <location>
        <begin position="10"/>
        <end position="67"/>
    </location>
</feature>
<dbReference type="RefSeq" id="WP_269332967.1">
    <property type="nucleotide sequence ID" value="NZ_JAMZFT010000002.1"/>
</dbReference>
<dbReference type="GO" id="GO:0005829">
    <property type="term" value="C:cytosol"/>
    <property type="evidence" value="ECO:0007669"/>
    <property type="project" value="TreeGrafter"/>
</dbReference>
<dbReference type="CDD" id="cd05466">
    <property type="entry name" value="PBP2_LTTR_substrate"/>
    <property type="match status" value="1"/>
</dbReference>
<comment type="caution">
    <text evidence="6">The sequence shown here is derived from an EMBL/GenBank/DDBJ whole genome shotgun (WGS) entry which is preliminary data.</text>
</comment>
<reference evidence="6" key="1">
    <citation type="submission" date="2022-06" db="EMBL/GenBank/DDBJ databases">
        <title>Isolation and Genomics of Futiania mangrovii gen. nov., sp. nov., a Rare and Metabolically-versatile member in the Class Alphaproteobacteria.</title>
        <authorList>
            <person name="Liu L."/>
            <person name="Huang W.-C."/>
            <person name="Pan J."/>
            <person name="Li J."/>
            <person name="Huang Y."/>
            <person name="Du H."/>
            <person name="Liu Y."/>
            <person name="Li M."/>
        </authorList>
    </citation>
    <scope>NUCLEOTIDE SEQUENCE</scope>
    <source>
        <strain evidence="6">FT118</strain>
    </source>
</reference>
<accession>A0A9J6PCH9</accession>
<organism evidence="6 7">
    <name type="scientific">Futiania mangrovi</name>
    <dbReference type="NCBI Taxonomy" id="2959716"/>
    <lineage>
        <taxon>Bacteria</taxon>
        <taxon>Pseudomonadati</taxon>
        <taxon>Pseudomonadota</taxon>
        <taxon>Alphaproteobacteria</taxon>
        <taxon>Futianiales</taxon>
        <taxon>Futianiaceae</taxon>
        <taxon>Futiania</taxon>
    </lineage>
</organism>
<dbReference type="FunFam" id="1.10.10.10:FF:000001">
    <property type="entry name" value="LysR family transcriptional regulator"/>
    <property type="match status" value="1"/>
</dbReference>
<evidence type="ECO:0000256" key="3">
    <source>
        <dbReference type="ARBA" id="ARBA00023125"/>
    </source>
</evidence>
<evidence type="ECO:0000313" key="7">
    <source>
        <dbReference type="Proteomes" id="UP001055804"/>
    </source>
</evidence>
<evidence type="ECO:0000256" key="2">
    <source>
        <dbReference type="ARBA" id="ARBA00023015"/>
    </source>
</evidence>